<feature type="compositionally biased region" description="Polar residues" evidence="1">
    <location>
        <begin position="34"/>
        <end position="51"/>
    </location>
</feature>
<gene>
    <name evidence="2" type="ORF">C9I89_11610</name>
</gene>
<keyword evidence="3" id="KW-1185">Reference proteome</keyword>
<feature type="region of interest" description="Disordered" evidence="1">
    <location>
        <begin position="1"/>
        <end position="79"/>
    </location>
</feature>
<accession>A0A2T3MYB6</accession>
<proteinExistence type="predicted"/>
<dbReference type="Proteomes" id="UP000240904">
    <property type="component" value="Unassembled WGS sequence"/>
</dbReference>
<dbReference type="EMBL" id="PYMC01000007">
    <property type="protein sequence ID" value="PSW04947.1"/>
    <property type="molecule type" value="Genomic_DNA"/>
</dbReference>
<protein>
    <submittedName>
        <fullName evidence="2">Uncharacterized protein</fullName>
    </submittedName>
</protein>
<evidence type="ECO:0000313" key="2">
    <source>
        <dbReference type="EMBL" id="PSW04947.1"/>
    </source>
</evidence>
<sequence length="124" mass="12602">MTIGSVGDNSTYSPVSLHGSAAVSVKTEEGNQAADKTSTGKAAQTTVSISEQAKRQQAAEAGTQATKADGTTETEAASMAESFTYGALGMDHPDEVKRNTDDFYTAGQVLSAIGTVGAVLLAIV</sequence>
<dbReference type="RefSeq" id="WP_107283528.1">
    <property type="nucleotide sequence ID" value="NZ_PYMC01000007.1"/>
</dbReference>
<reference evidence="2 3" key="1">
    <citation type="submission" date="2018-03" db="EMBL/GenBank/DDBJ databases">
        <title>Whole genome sequencing of Histamine producing bacteria.</title>
        <authorList>
            <person name="Butler K."/>
        </authorList>
    </citation>
    <scope>NUCLEOTIDE SEQUENCE [LARGE SCALE GENOMIC DNA]</scope>
    <source>
        <strain evidence="2 3">DSM 16190</strain>
    </source>
</reference>
<evidence type="ECO:0000256" key="1">
    <source>
        <dbReference type="SAM" id="MobiDB-lite"/>
    </source>
</evidence>
<feature type="compositionally biased region" description="Polar residues" evidence="1">
    <location>
        <begin position="63"/>
        <end position="75"/>
    </location>
</feature>
<dbReference type="AlphaFoldDB" id="A0A2T3MYB6"/>
<dbReference type="OrthoDB" id="6388959at2"/>
<comment type="caution">
    <text evidence="2">The sequence shown here is derived from an EMBL/GenBank/DDBJ whole genome shotgun (WGS) entry which is preliminary data.</text>
</comment>
<evidence type="ECO:0000313" key="3">
    <source>
        <dbReference type="Proteomes" id="UP000240904"/>
    </source>
</evidence>
<organism evidence="2 3">
    <name type="scientific">Photobacterium lipolyticum</name>
    <dbReference type="NCBI Taxonomy" id="266810"/>
    <lineage>
        <taxon>Bacteria</taxon>
        <taxon>Pseudomonadati</taxon>
        <taxon>Pseudomonadota</taxon>
        <taxon>Gammaproteobacteria</taxon>
        <taxon>Vibrionales</taxon>
        <taxon>Vibrionaceae</taxon>
        <taxon>Photobacterium</taxon>
    </lineage>
</organism>
<name>A0A2T3MYB6_9GAMM</name>